<dbReference type="AlphaFoldDB" id="A0AB33T9M2"/>
<evidence type="ECO:0008006" key="3">
    <source>
        <dbReference type="Google" id="ProtNLM"/>
    </source>
</evidence>
<dbReference type="SUPFAM" id="SSF52540">
    <property type="entry name" value="P-loop containing nucleoside triphosphate hydrolases"/>
    <property type="match status" value="1"/>
</dbReference>
<dbReference type="Proteomes" id="UP000038487">
    <property type="component" value="Unassembled WGS sequence"/>
</dbReference>
<dbReference type="Gene3D" id="3.40.50.300">
    <property type="entry name" value="P-loop containing nucleotide triphosphate hydrolases"/>
    <property type="match status" value="1"/>
</dbReference>
<dbReference type="EMBL" id="CSUW01000009">
    <property type="protein sequence ID" value="CPT52544.1"/>
    <property type="molecule type" value="Genomic_DNA"/>
</dbReference>
<accession>A0AB33T9M2</accession>
<gene>
    <name evidence="1" type="ORF">ERS075527_03917</name>
</gene>
<sequence>MTEGKNPDDDEGGGVLTLIGGPARVGKTTLSRRWAAERSAEFVHLDNLLKSVVAVARGKERRALEKAPSINTHTPEEWLTELRHRDEVLWLAAQAYAIAACDELVMEGGLWPDWVATLRIPHVAVFVVDTAEDMADRLVDIARENPQSWMAQRGWPEEKIRKWATYNRYRSDVIAGQAARHGYRVFDIAGGISRAQDEVVRYLSDNLEGLARS</sequence>
<evidence type="ECO:0000313" key="1">
    <source>
        <dbReference type="EMBL" id="CPT52544.1"/>
    </source>
</evidence>
<name>A0AB33T9M2_9MYCO</name>
<dbReference type="RefSeq" id="WP_005102180.1">
    <property type="nucleotide sequence ID" value="NZ_CSUW01000009.1"/>
</dbReference>
<organism evidence="1 2">
    <name type="scientific">Mycobacteroides abscessus</name>
    <dbReference type="NCBI Taxonomy" id="36809"/>
    <lineage>
        <taxon>Bacteria</taxon>
        <taxon>Bacillati</taxon>
        <taxon>Actinomycetota</taxon>
        <taxon>Actinomycetes</taxon>
        <taxon>Mycobacteriales</taxon>
        <taxon>Mycobacteriaceae</taxon>
        <taxon>Mycobacteroides</taxon>
    </lineage>
</organism>
<evidence type="ECO:0000313" key="2">
    <source>
        <dbReference type="Proteomes" id="UP000038487"/>
    </source>
</evidence>
<dbReference type="InterPro" id="IPR027417">
    <property type="entry name" value="P-loop_NTPase"/>
</dbReference>
<proteinExistence type="predicted"/>
<protein>
    <recommendedName>
        <fullName evidence="3">Adenylate kinase</fullName>
    </recommendedName>
</protein>
<reference evidence="1 2" key="1">
    <citation type="submission" date="2015-03" db="EMBL/GenBank/DDBJ databases">
        <authorList>
            <consortium name="Pathogen Informatics"/>
            <person name="Murphy D."/>
        </authorList>
    </citation>
    <scope>NUCLEOTIDE SEQUENCE [LARGE SCALE GENOMIC DNA]</scope>
    <source>
        <strain evidence="1 2">PAP036</strain>
    </source>
</reference>
<comment type="caution">
    <text evidence="1">The sequence shown here is derived from an EMBL/GenBank/DDBJ whole genome shotgun (WGS) entry which is preliminary data.</text>
</comment>